<dbReference type="Proteomes" id="UP001500067">
    <property type="component" value="Unassembled WGS sequence"/>
</dbReference>
<evidence type="ECO:0000256" key="1">
    <source>
        <dbReference type="SAM" id="Phobius"/>
    </source>
</evidence>
<evidence type="ECO:0008006" key="4">
    <source>
        <dbReference type="Google" id="ProtNLM"/>
    </source>
</evidence>
<proteinExistence type="predicted"/>
<keyword evidence="1" id="KW-0472">Membrane</keyword>
<keyword evidence="3" id="KW-1185">Reference proteome</keyword>
<evidence type="ECO:0000313" key="3">
    <source>
        <dbReference type="Proteomes" id="UP001500067"/>
    </source>
</evidence>
<sequence>MKNNISIVLVLLTSMTILLSSCELVGDIFQAGMGFGIFIMLAVIVGIVALVARIGKK</sequence>
<organism evidence="2 3">
    <name type="scientific">Nemorincola caseinilytica</name>
    <dbReference type="NCBI Taxonomy" id="2054315"/>
    <lineage>
        <taxon>Bacteria</taxon>
        <taxon>Pseudomonadati</taxon>
        <taxon>Bacteroidota</taxon>
        <taxon>Chitinophagia</taxon>
        <taxon>Chitinophagales</taxon>
        <taxon>Chitinophagaceae</taxon>
        <taxon>Nemorincola</taxon>
    </lineage>
</organism>
<comment type="caution">
    <text evidence="2">The sequence shown here is derived from an EMBL/GenBank/DDBJ whole genome shotgun (WGS) entry which is preliminary data.</text>
</comment>
<gene>
    <name evidence="2" type="ORF">GCM10023093_30520</name>
</gene>
<keyword evidence="1" id="KW-1133">Transmembrane helix</keyword>
<dbReference type="RefSeq" id="WP_345085190.1">
    <property type="nucleotide sequence ID" value="NZ_BAABFA010000024.1"/>
</dbReference>
<reference evidence="3" key="1">
    <citation type="journal article" date="2019" name="Int. J. Syst. Evol. Microbiol.">
        <title>The Global Catalogue of Microorganisms (GCM) 10K type strain sequencing project: providing services to taxonomists for standard genome sequencing and annotation.</title>
        <authorList>
            <consortium name="The Broad Institute Genomics Platform"/>
            <consortium name="The Broad Institute Genome Sequencing Center for Infectious Disease"/>
            <person name="Wu L."/>
            <person name="Ma J."/>
        </authorList>
    </citation>
    <scope>NUCLEOTIDE SEQUENCE [LARGE SCALE GENOMIC DNA]</scope>
    <source>
        <strain evidence="3">JCM 32105</strain>
    </source>
</reference>
<dbReference type="PROSITE" id="PS51257">
    <property type="entry name" value="PROKAR_LIPOPROTEIN"/>
    <property type="match status" value="1"/>
</dbReference>
<name>A0ABP8NN55_9BACT</name>
<dbReference type="EMBL" id="BAABFA010000024">
    <property type="protein sequence ID" value="GAA4470047.1"/>
    <property type="molecule type" value="Genomic_DNA"/>
</dbReference>
<feature type="transmembrane region" description="Helical" evidence="1">
    <location>
        <begin position="32"/>
        <end position="52"/>
    </location>
</feature>
<keyword evidence="1" id="KW-0812">Transmembrane</keyword>
<accession>A0ABP8NN55</accession>
<evidence type="ECO:0000313" key="2">
    <source>
        <dbReference type="EMBL" id="GAA4470047.1"/>
    </source>
</evidence>
<protein>
    <recommendedName>
        <fullName evidence="4">Phosphatidate cytidylyltransferase</fullName>
    </recommendedName>
</protein>